<dbReference type="Pfam" id="PF01520">
    <property type="entry name" value="Amidase_3"/>
    <property type="match status" value="1"/>
</dbReference>
<evidence type="ECO:0000256" key="1">
    <source>
        <dbReference type="ARBA" id="ARBA00001561"/>
    </source>
</evidence>
<dbReference type="SUPFAM" id="SSF53187">
    <property type="entry name" value="Zn-dependent exopeptidases"/>
    <property type="match status" value="1"/>
</dbReference>
<dbReference type="PANTHER" id="PTHR30404:SF0">
    <property type="entry name" value="N-ACETYLMURAMOYL-L-ALANINE AMIDASE AMIC"/>
    <property type="match status" value="1"/>
</dbReference>
<dbReference type="Proteomes" id="UP001157947">
    <property type="component" value="Unassembled WGS sequence"/>
</dbReference>
<evidence type="ECO:0000313" key="6">
    <source>
        <dbReference type="Proteomes" id="UP001157947"/>
    </source>
</evidence>
<keyword evidence="6" id="KW-1185">Reference proteome</keyword>
<proteinExistence type="predicted"/>
<dbReference type="InterPro" id="IPR002508">
    <property type="entry name" value="MurNAc-LAA_cat"/>
</dbReference>
<dbReference type="InterPro" id="IPR050695">
    <property type="entry name" value="N-acetylmuramoyl_amidase_3"/>
</dbReference>
<dbReference type="GO" id="GO:0030288">
    <property type="term" value="C:outer membrane-bounded periplasmic space"/>
    <property type="evidence" value="ECO:0007669"/>
    <property type="project" value="TreeGrafter"/>
</dbReference>
<dbReference type="PANTHER" id="PTHR30404">
    <property type="entry name" value="N-ACETYLMURAMOYL-L-ALANINE AMIDASE"/>
    <property type="match status" value="1"/>
</dbReference>
<evidence type="ECO:0000256" key="3">
    <source>
        <dbReference type="ARBA" id="ARBA00022801"/>
    </source>
</evidence>
<dbReference type="SMART" id="SM00646">
    <property type="entry name" value="Ami_3"/>
    <property type="match status" value="1"/>
</dbReference>
<dbReference type="GO" id="GO:0009253">
    <property type="term" value="P:peptidoglycan catabolic process"/>
    <property type="evidence" value="ECO:0007669"/>
    <property type="project" value="InterPro"/>
</dbReference>
<dbReference type="GO" id="GO:0008745">
    <property type="term" value="F:N-acetylmuramoyl-L-alanine amidase activity"/>
    <property type="evidence" value="ECO:0007669"/>
    <property type="project" value="UniProtKB-EC"/>
</dbReference>
<protein>
    <recommendedName>
        <fullName evidence="2">N-acetylmuramoyl-L-alanine amidase</fullName>
        <ecNumber evidence="2">3.5.1.28</ecNumber>
    </recommendedName>
</protein>
<dbReference type="AlphaFoldDB" id="A0AA45WMG9"/>
<organism evidence="5 6">
    <name type="scientific">Venenivibrio stagnispumantis</name>
    <dbReference type="NCBI Taxonomy" id="407998"/>
    <lineage>
        <taxon>Bacteria</taxon>
        <taxon>Pseudomonadati</taxon>
        <taxon>Aquificota</taxon>
        <taxon>Aquificia</taxon>
        <taxon>Aquificales</taxon>
        <taxon>Hydrogenothermaceae</taxon>
        <taxon>Venenivibrio</taxon>
    </lineage>
</organism>
<dbReference type="EC" id="3.5.1.28" evidence="2"/>
<dbReference type="EMBL" id="FXTX01000012">
    <property type="protein sequence ID" value="SMP14353.1"/>
    <property type="molecule type" value="Genomic_DNA"/>
</dbReference>
<evidence type="ECO:0000256" key="2">
    <source>
        <dbReference type="ARBA" id="ARBA00011901"/>
    </source>
</evidence>
<feature type="domain" description="MurNAc-LAA" evidence="4">
    <location>
        <begin position="232"/>
        <end position="383"/>
    </location>
</feature>
<sequence>MLYRLLFVLLFFSISYAFDIRTGNYDNYFRLVIEPDDKGYQLLKCEEKNLIIRVSSNPQTFLKKNLKLNLKYIDAVEIFQNSYKNESIIIISLKEKITPKIFTLDKPYRVVVDFYLNNENIAKKENKEKPNKTDDKEDIVLSMLASAISNKSDLDDDMDLPKEKKFKGKKKVIVIDPGHGGKDAGATANGLVEKDINLKVAKMLKNYLEKDGRFTVYLTREDDTFIPLYDRTVFAIEKKADLFVSIHTNASENTALSGTYIYTLNLRGAQSKLAKMVEERENKAVLDIVKVSANPTVNKIVADLSISNTMTEGLNLAKTLEKYLRAETNFKRIDSANFAVLKTPGIPSVLVEIAFLTNPKDAEKLKDEEFLRNFSKNLYKGIASYFFSYKNYVFKGSNIN</sequence>
<gene>
    <name evidence="5" type="ORF">SAMN06264868_11240</name>
</gene>
<comment type="catalytic activity">
    <reaction evidence="1">
        <text>Hydrolyzes the link between N-acetylmuramoyl residues and L-amino acid residues in certain cell-wall glycopeptides.</text>
        <dbReference type="EC" id="3.5.1.28"/>
    </reaction>
</comment>
<comment type="caution">
    <text evidence="5">The sequence shown here is derived from an EMBL/GenBank/DDBJ whole genome shotgun (WGS) entry which is preliminary data.</text>
</comment>
<accession>A0AA45WMG9</accession>
<evidence type="ECO:0000313" key="5">
    <source>
        <dbReference type="EMBL" id="SMP14353.1"/>
    </source>
</evidence>
<keyword evidence="3" id="KW-0378">Hydrolase</keyword>
<evidence type="ECO:0000259" key="4">
    <source>
        <dbReference type="SMART" id="SM00646"/>
    </source>
</evidence>
<dbReference type="CDD" id="cd02696">
    <property type="entry name" value="MurNAc-LAA"/>
    <property type="match status" value="1"/>
</dbReference>
<reference evidence="5" key="1">
    <citation type="submission" date="2017-05" db="EMBL/GenBank/DDBJ databases">
        <authorList>
            <person name="Varghese N."/>
            <person name="Submissions S."/>
        </authorList>
    </citation>
    <scope>NUCLEOTIDE SEQUENCE</scope>
    <source>
        <strain evidence="5">DSM 18763</strain>
    </source>
</reference>
<dbReference type="Gene3D" id="3.40.630.40">
    <property type="entry name" value="Zn-dependent exopeptidases"/>
    <property type="match status" value="1"/>
</dbReference>
<name>A0AA45WMG9_9AQUI</name>